<evidence type="ECO:0000313" key="4">
    <source>
        <dbReference type="Proteomes" id="UP000800093"/>
    </source>
</evidence>
<evidence type="ECO:0000256" key="2">
    <source>
        <dbReference type="SAM" id="MobiDB-lite"/>
    </source>
</evidence>
<evidence type="ECO:0008006" key="5">
    <source>
        <dbReference type="Google" id="ProtNLM"/>
    </source>
</evidence>
<name>A0A9P4MU83_9PLEO</name>
<dbReference type="Proteomes" id="UP000800093">
    <property type="component" value="Unassembled WGS sequence"/>
</dbReference>
<accession>A0A9P4MU83</accession>
<evidence type="ECO:0000256" key="1">
    <source>
        <dbReference type="ARBA" id="ARBA00009042"/>
    </source>
</evidence>
<dbReference type="AlphaFoldDB" id="A0A9P4MU83"/>
<sequence>MATHNLVDTSLAATSIGQGLYLYFQTADGGLAEISRPSSTGSYSAPALISLAARLINGASNPKAAKLFTPLAASTYRGNKYLFYVDDKNTLRDVYFSNGAWNYGTLHDTLPTQCAQYSKLAAVTLVNQYDVNFLCLYYQTSDMTADIKSVNYSPHGWKNGQPDLTDPPLFGTSLAAVKPEAGINIAGGGNLGVLFFQFDNLGLASSQNNAINQGFQNTKLSPHSALAAVDDGSIAHCFYTSDDNQIQRVSVDSNGALTGPVSIVSAQNTTPKSGITAVLLPTSPEELVLFYQNQQADLYASIFKQGEGLSFHLVLARNPSMQPAASSSGDGWSSTGSQRLT</sequence>
<dbReference type="Pfam" id="PF07938">
    <property type="entry name" value="Fungal_lectin"/>
    <property type="match status" value="1"/>
</dbReference>
<dbReference type="SUPFAM" id="SSF89372">
    <property type="entry name" value="Fucose-specific lectin"/>
    <property type="match status" value="1"/>
</dbReference>
<feature type="compositionally biased region" description="Low complexity" evidence="2">
    <location>
        <begin position="326"/>
        <end position="341"/>
    </location>
</feature>
<dbReference type="Gene3D" id="2.120.10.70">
    <property type="entry name" value="Fucose-specific lectin"/>
    <property type="match status" value="1"/>
</dbReference>
<protein>
    <recommendedName>
        <fullName evidence="5">Fucose-specific lectin</fullName>
    </recommendedName>
</protein>
<dbReference type="OrthoDB" id="3215839at2759"/>
<comment type="caution">
    <text evidence="3">The sequence shown here is derived from an EMBL/GenBank/DDBJ whole genome shotgun (WGS) entry which is preliminary data.</text>
</comment>
<comment type="similarity">
    <text evidence="1">Belongs to the fungal fucose-specific lectin family.</text>
</comment>
<proteinExistence type="inferred from homology"/>
<gene>
    <name evidence="3" type="ORF">CC78DRAFT_622564</name>
</gene>
<dbReference type="InterPro" id="IPR012475">
    <property type="entry name" value="Fungal_lectin"/>
</dbReference>
<organism evidence="3 4">
    <name type="scientific">Lojkania enalia</name>
    <dbReference type="NCBI Taxonomy" id="147567"/>
    <lineage>
        <taxon>Eukaryota</taxon>
        <taxon>Fungi</taxon>
        <taxon>Dikarya</taxon>
        <taxon>Ascomycota</taxon>
        <taxon>Pezizomycotina</taxon>
        <taxon>Dothideomycetes</taxon>
        <taxon>Pleosporomycetidae</taxon>
        <taxon>Pleosporales</taxon>
        <taxon>Pleosporales incertae sedis</taxon>
        <taxon>Lojkania</taxon>
    </lineage>
</organism>
<keyword evidence="4" id="KW-1185">Reference proteome</keyword>
<reference evidence="4" key="1">
    <citation type="journal article" date="2020" name="Stud. Mycol.">
        <title>101 Dothideomycetes genomes: A test case for predicting lifestyles and emergence of pathogens.</title>
        <authorList>
            <person name="Haridas S."/>
            <person name="Albert R."/>
            <person name="Binder M."/>
            <person name="Bloem J."/>
            <person name="LaButti K."/>
            <person name="Salamov A."/>
            <person name="Andreopoulos B."/>
            <person name="Baker S."/>
            <person name="Barry K."/>
            <person name="Bills G."/>
            <person name="Bluhm B."/>
            <person name="Cannon C."/>
            <person name="Castanera R."/>
            <person name="Culley D."/>
            <person name="Daum C."/>
            <person name="Ezra D."/>
            <person name="Gonzalez J."/>
            <person name="Henrissat B."/>
            <person name="Kuo A."/>
            <person name="Liang C."/>
            <person name="Lipzen A."/>
            <person name="Lutzoni F."/>
            <person name="Magnuson J."/>
            <person name="Mondo S."/>
            <person name="Nolan M."/>
            <person name="Ohm R."/>
            <person name="Pangilinan J."/>
            <person name="Park H.-J."/>
            <person name="Ramirez L."/>
            <person name="Alfaro M."/>
            <person name="Sun H."/>
            <person name="Tritt A."/>
            <person name="Yoshinaga Y."/>
            <person name="Zwiers L.-H."/>
            <person name="Turgeon B."/>
            <person name="Goodwin S."/>
            <person name="Spatafora J."/>
            <person name="Crous P."/>
            <person name="Grigoriev I."/>
        </authorList>
    </citation>
    <scope>NUCLEOTIDE SEQUENCE [LARGE SCALE GENOMIC DNA]</scope>
    <source>
        <strain evidence="4">CBS 304.66</strain>
    </source>
</reference>
<dbReference type="EMBL" id="ML986993">
    <property type="protein sequence ID" value="KAF2257505.1"/>
    <property type="molecule type" value="Genomic_DNA"/>
</dbReference>
<evidence type="ECO:0000313" key="3">
    <source>
        <dbReference type="EMBL" id="KAF2257505.1"/>
    </source>
</evidence>
<feature type="region of interest" description="Disordered" evidence="2">
    <location>
        <begin position="322"/>
        <end position="341"/>
    </location>
</feature>